<dbReference type="PANTHER" id="PTHR30404:SF0">
    <property type="entry name" value="N-ACETYLMURAMOYL-L-ALANINE AMIDASE AMIC"/>
    <property type="match status" value="1"/>
</dbReference>
<dbReference type="GO" id="GO:0030288">
    <property type="term" value="C:outer membrane-bounded periplasmic space"/>
    <property type="evidence" value="ECO:0007669"/>
    <property type="project" value="TreeGrafter"/>
</dbReference>
<evidence type="ECO:0000313" key="5">
    <source>
        <dbReference type="Proteomes" id="UP000199182"/>
    </source>
</evidence>
<dbReference type="InterPro" id="IPR050695">
    <property type="entry name" value="N-acetylmuramoyl_amidase_3"/>
</dbReference>
<dbReference type="SMART" id="SM00646">
    <property type="entry name" value="Ami_3"/>
    <property type="match status" value="1"/>
</dbReference>
<proteinExistence type="predicted"/>
<sequence length="219" mass="24178">MPKVCIDPGHGGNDPGSVSGARTEKSDNLKLALLLNSQFLAQGWETVLTRKDDSSIILANRTALANKEHCSIYLSCHRNGAVDTSANGCEIWLHSKAPLRYIQWAGNILEQIEPLGLKNRGVKLGYRNNTSADYAVNRDTDMPSMLLEIGFLTNAQDNKLFDEKLDAICRCIVKGCCSFTGVPYAELPEQKPEAFAEKPYILSLSKLKEQGYTRVDISL</sequence>
<keyword evidence="5" id="KW-1185">Reference proteome</keyword>
<dbReference type="Gene3D" id="3.40.630.40">
    <property type="entry name" value="Zn-dependent exopeptidases"/>
    <property type="match status" value="1"/>
</dbReference>
<reference evidence="4 5" key="1">
    <citation type="submission" date="2016-10" db="EMBL/GenBank/DDBJ databases">
        <authorList>
            <person name="de Groot N.N."/>
        </authorList>
    </citation>
    <scope>NUCLEOTIDE SEQUENCE [LARGE SCALE GENOMIC DNA]</scope>
    <source>
        <strain evidence="4 5">CGMCC 1.5012</strain>
    </source>
</reference>
<name>A0A1G9U2H1_9FIRM</name>
<keyword evidence="1" id="KW-0378">Hydrolase</keyword>
<gene>
    <name evidence="4" type="ORF">SAMN05192585_10154</name>
</gene>
<evidence type="ECO:0000259" key="3">
    <source>
        <dbReference type="SMART" id="SM00646"/>
    </source>
</evidence>
<dbReference type="SUPFAM" id="SSF53187">
    <property type="entry name" value="Zn-dependent exopeptidases"/>
    <property type="match status" value="1"/>
</dbReference>
<evidence type="ECO:0000256" key="2">
    <source>
        <dbReference type="SAM" id="MobiDB-lite"/>
    </source>
</evidence>
<dbReference type="CDD" id="cd02696">
    <property type="entry name" value="MurNAc-LAA"/>
    <property type="match status" value="1"/>
</dbReference>
<accession>A0A1G9U2H1</accession>
<feature type="domain" description="MurNAc-LAA" evidence="3">
    <location>
        <begin position="62"/>
        <end position="177"/>
    </location>
</feature>
<dbReference type="RefSeq" id="WP_092637311.1">
    <property type="nucleotide sequence ID" value="NZ_FNID01000001.1"/>
</dbReference>
<dbReference type="PANTHER" id="PTHR30404">
    <property type="entry name" value="N-ACETYLMURAMOYL-L-ALANINE AMIDASE"/>
    <property type="match status" value="1"/>
</dbReference>
<dbReference type="GO" id="GO:0009253">
    <property type="term" value="P:peptidoglycan catabolic process"/>
    <property type="evidence" value="ECO:0007669"/>
    <property type="project" value="InterPro"/>
</dbReference>
<dbReference type="Proteomes" id="UP000199182">
    <property type="component" value="Unassembled WGS sequence"/>
</dbReference>
<organism evidence="4 5">
    <name type="scientific">Acetanaerobacterium elongatum</name>
    <dbReference type="NCBI Taxonomy" id="258515"/>
    <lineage>
        <taxon>Bacteria</taxon>
        <taxon>Bacillati</taxon>
        <taxon>Bacillota</taxon>
        <taxon>Clostridia</taxon>
        <taxon>Eubacteriales</taxon>
        <taxon>Oscillospiraceae</taxon>
        <taxon>Acetanaerobacterium</taxon>
    </lineage>
</organism>
<feature type="region of interest" description="Disordered" evidence="2">
    <location>
        <begin position="1"/>
        <end position="22"/>
    </location>
</feature>
<protein>
    <submittedName>
        <fullName evidence="4">N-acetylmuramoyl-L-alanine amidase</fullName>
    </submittedName>
</protein>
<evidence type="ECO:0000256" key="1">
    <source>
        <dbReference type="ARBA" id="ARBA00022801"/>
    </source>
</evidence>
<dbReference type="EMBL" id="FNID01000001">
    <property type="protein sequence ID" value="SDM54142.1"/>
    <property type="molecule type" value="Genomic_DNA"/>
</dbReference>
<evidence type="ECO:0000313" key="4">
    <source>
        <dbReference type="EMBL" id="SDM54142.1"/>
    </source>
</evidence>
<dbReference type="InterPro" id="IPR002508">
    <property type="entry name" value="MurNAc-LAA_cat"/>
</dbReference>
<dbReference type="AlphaFoldDB" id="A0A1G9U2H1"/>
<dbReference type="Pfam" id="PF01520">
    <property type="entry name" value="Amidase_3"/>
    <property type="match status" value="1"/>
</dbReference>
<dbReference type="GO" id="GO:0008745">
    <property type="term" value="F:N-acetylmuramoyl-L-alanine amidase activity"/>
    <property type="evidence" value="ECO:0007669"/>
    <property type="project" value="InterPro"/>
</dbReference>
<dbReference type="STRING" id="258515.SAMN05192585_10154"/>
<dbReference type="OrthoDB" id="9806267at2"/>